<dbReference type="PANTHER" id="PTHR33710:SF71">
    <property type="entry name" value="ENDONUCLEASE_EXONUCLEASE_PHOSPHATASE DOMAIN-CONTAINING PROTEIN"/>
    <property type="match status" value="1"/>
</dbReference>
<dbReference type="InterPro" id="IPR036691">
    <property type="entry name" value="Endo/exonu/phosph_ase_sf"/>
</dbReference>
<evidence type="ECO:0000256" key="1">
    <source>
        <dbReference type="SAM" id="MobiDB-lite"/>
    </source>
</evidence>
<feature type="compositionally biased region" description="Polar residues" evidence="1">
    <location>
        <begin position="856"/>
        <end position="868"/>
    </location>
</feature>
<dbReference type="Proteomes" id="UP001318860">
    <property type="component" value="Unassembled WGS sequence"/>
</dbReference>
<dbReference type="InterPro" id="IPR002156">
    <property type="entry name" value="RNaseH_domain"/>
</dbReference>
<dbReference type="EMBL" id="JABTTQ020000005">
    <property type="protein sequence ID" value="KAK6156417.1"/>
    <property type="molecule type" value="Genomic_DNA"/>
</dbReference>
<evidence type="ECO:0000313" key="3">
    <source>
        <dbReference type="EMBL" id="KAK6156417.1"/>
    </source>
</evidence>
<dbReference type="Gene3D" id="3.30.420.10">
    <property type="entry name" value="Ribonuclease H-like superfamily/Ribonuclease H"/>
    <property type="match status" value="1"/>
</dbReference>
<feature type="compositionally biased region" description="Basic residues" evidence="1">
    <location>
        <begin position="799"/>
        <end position="813"/>
    </location>
</feature>
<evidence type="ECO:0000313" key="4">
    <source>
        <dbReference type="Proteomes" id="UP001318860"/>
    </source>
</evidence>
<feature type="domain" description="RNase H type-1" evidence="2">
    <location>
        <begin position="398"/>
        <end position="516"/>
    </location>
</feature>
<gene>
    <name evidence="3" type="ORF">DH2020_010665</name>
</gene>
<accession>A0ABR0XB88</accession>
<dbReference type="CDD" id="cd06222">
    <property type="entry name" value="RNase_H_like"/>
    <property type="match status" value="1"/>
</dbReference>
<evidence type="ECO:0000259" key="2">
    <source>
        <dbReference type="Pfam" id="PF13456"/>
    </source>
</evidence>
<proteinExistence type="predicted"/>
<dbReference type="InterPro" id="IPR036397">
    <property type="entry name" value="RNaseH_sf"/>
</dbReference>
<dbReference type="SUPFAM" id="SSF53098">
    <property type="entry name" value="Ribonuclease H-like"/>
    <property type="match status" value="1"/>
</dbReference>
<dbReference type="Pfam" id="PF13456">
    <property type="entry name" value="RVT_3"/>
    <property type="match status" value="1"/>
</dbReference>
<name>A0ABR0XB88_REHGL</name>
<protein>
    <recommendedName>
        <fullName evidence="2">RNase H type-1 domain-containing protein</fullName>
    </recommendedName>
</protein>
<dbReference type="PANTHER" id="PTHR33710">
    <property type="entry name" value="BNAC02G09200D PROTEIN"/>
    <property type="match status" value="1"/>
</dbReference>
<feature type="region of interest" description="Disordered" evidence="1">
    <location>
        <begin position="845"/>
        <end position="868"/>
    </location>
</feature>
<organism evidence="3 4">
    <name type="scientific">Rehmannia glutinosa</name>
    <name type="common">Chinese foxglove</name>
    <dbReference type="NCBI Taxonomy" id="99300"/>
    <lineage>
        <taxon>Eukaryota</taxon>
        <taxon>Viridiplantae</taxon>
        <taxon>Streptophyta</taxon>
        <taxon>Embryophyta</taxon>
        <taxon>Tracheophyta</taxon>
        <taxon>Spermatophyta</taxon>
        <taxon>Magnoliopsida</taxon>
        <taxon>eudicotyledons</taxon>
        <taxon>Gunneridae</taxon>
        <taxon>Pentapetalae</taxon>
        <taxon>asterids</taxon>
        <taxon>lamiids</taxon>
        <taxon>Lamiales</taxon>
        <taxon>Orobanchaceae</taxon>
        <taxon>Rehmannieae</taxon>
        <taxon>Rehmannia</taxon>
    </lineage>
</organism>
<reference evidence="3 4" key="1">
    <citation type="journal article" date="2021" name="Comput. Struct. Biotechnol. J.">
        <title>De novo genome assembly of the potent medicinal plant Rehmannia glutinosa using nanopore technology.</title>
        <authorList>
            <person name="Ma L."/>
            <person name="Dong C."/>
            <person name="Song C."/>
            <person name="Wang X."/>
            <person name="Zheng X."/>
            <person name="Niu Y."/>
            <person name="Chen S."/>
            <person name="Feng W."/>
        </authorList>
    </citation>
    <scope>NUCLEOTIDE SEQUENCE [LARGE SCALE GENOMIC DNA]</scope>
    <source>
        <strain evidence="3">DH-2019</strain>
    </source>
</reference>
<comment type="caution">
    <text evidence="3">The sequence shown here is derived from an EMBL/GenBank/DDBJ whole genome shotgun (WGS) entry which is preliminary data.</text>
</comment>
<sequence length="868" mass="97495">MTRYSRLDKLTMWKEAKTKMNSCLLAKIFANKPFPEKPPRYKCQKFSKPQEQMEIEAVVLEPIGAKIGKYSTWMRGRRKFKGKYARVRTYRLRGGRGREEKIWRFTGFYGNPETSNRRFSWELLRKIHNIQELSNYPWVVGGDFNEISVLSEKQGGIPRAYSQIREFREVLEDCNLRDIASEGDPYTWVGKSYSKGFIFEKLDRFVCNGEWRELFPAARASNLEFYSSDHRAIKLSLGSKHATKGSVTQQGAKKYKFEACWMEEKEFRLLVEDSWSNAPFNCSLPERLRWCGAGEITHRLKSAKFGSSLDICMWMSQNLDKKDFENFAVCSWMCWKERQNAIHGDGLFKGIQLREKAEKLLCNFQKMRGLKDVSGADDENKGVKKWHPPPVGHLKLEVDARVNGEKGSFGVGGIIRNHKGEPLLAFGRNFSTPDSVIELELKALVEGLEISHKEGLFPSIVGSDSLMAIQAVMARSEVKGYIELWASKIHSLLLKTQDSELIHVPREANSCAHEIAFFAAYSSCPFVWVSEFETSSVMIEIYAVGWLRDTPVGSVSVLISNLIPPSVRQEKSSRRFVALQIRRPSGRPQGILNMGVSLLDNTMRSMPLYTELSASAFGFQDLMDEKLQKKIRVNNNGEKIENGKKQSPEGKKKIQLFRSLSDQTDLTRKQGGGRKIRGGSVCNGSLHYYGGGGSAVNGGGGGGSAVNGGGSAVNGGSMVNGSVCNSDVGPSPSVVAAAVAWGLYPTHQGPPPKPGSSVLEDWTVEESSMEGLKSKIERWRMELPQKYDQRYQRLENNKRREKKRNHRHRRRKTPGGDGEGEAGLFTCFGNAYGCEFTIVCGAKNSRRGKKNRPRGYTSSKTSISEVDS</sequence>
<keyword evidence="4" id="KW-1185">Reference proteome</keyword>
<feature type="region of interest" description="Disordered" evidence="1">
    <location>
        <begin position="793"/>
        <end position="820"/>
    </location>
</feature>
<dbReference type="Gene3D" id="3.60.10.10">
    <property type="entry name" value="Endonuclease/exonuclease/phosphatase"/>
    <property type="match status" value="1"/>
</dbReference>
<dbReference type="InterPro" id="IPR012337">
    <property type="entry name" value="RNaseH-like_sf"/>
</dbReference>
<dbReference type="SUPFAM" id="SSF56219">
    <property type="entry name" value="DNase I-like"/>
    <property type="match status" value="1"/>
</dbReference>
<dbReference type="InterPro" id="IPR044730">
    <property type="entry name" value="RNase_H-like_dom_plant"/>
</dbReference>